<protein>
    <submittedName>
        <fullName evidence="2">Uncharacterized protein</fullName>
    </submittedName>
</protein>
<feature type="compositionally biased region" description="Basic and acidic residues" evidence="1">
    <location>
        <begin position="76"/>
        <end position="88"/>
    </location>
</feature>
<feature type="non-terminal residue" evidence="2">
    <location>
        <position position="1"/>
    </location>
</feature>
<organism evidence="2 3">
    <name type="scientific">Effrenium voratum</name>
    <dbReference type="NCBI Taxonomy" id="2562239"/>
    <lineage>
        <taxon>Eukaryota</taxon>
        <taxon>Sar</taxon>
        <taxon>Alveolata</taxon>
        <taxon>Dinophyceae</taxon>
        <taxon>Suessiales</taxon>
        <taxon>Symbiodiniaceae</taxon>
        <taxon>Effrenium</taxon>
    </lineage>
</organism>
<dbReference type="Proteomes" id="UP001178507">
    <property type="component" value="Unassembled WGS sequence"/>
</dbReference>
<dbReference type="EMBL" id="CAUJNA010003682">
    <property type="protein sequence ID" value="CAJ1407629.1"/>
    <property type="molecule type" value="Genomic_DNA"/>
</dbReference>
<feature type="compositionally biased region" description="Acidic residues" evidence="1">
    <location>
        <begin position="49"/>
        <end position="59"/>
    </location>
</feature>
<feature type="region of interest" description="Disordered" evidence="1">
    <location>
        <begin position="1"/>
        <end position="93"/>
    </location>
</feature>
<dbReference type="AlphaFoldDB" id="A0AA36NI23"/>
<name>A0AA36NI23_9DINO</name>
<gene>
    <name evidence="2" type="ORF">EVOR1521_LOCUS29273</name>
</gene>
<proteinExistence type="predicted"/>
<keyword evidence="3" id="KW-1185">Reference proteome</keyword>
<evidence type="ECO:0000313" key="3">
    <source>
        <dbReference type="Proteomes" id="UP001178507"/>
    </source>
</evidence>
<comment type="caution">
    <text evidence="2">The sequence shown here is derived from an EMBL/GenBank/DDBJ whole genome shotgun (WGS) entry which is preliminary data.</text>
</comment>
<accession>A0AA36NI23</accession>
<sequence>MMRSATTPRMTWIQSRSPQKGRRSTAGTESPARARASRRSMKPEVQEVAQEDGSDEESGSSDSKLELQSQRVGSPSREERPLRARGLEGSDSGILGYARQVAEEVGPSDGVSVSDILMFAKKVAANPSESGVVTESSGVGDFSEDGLLRFARKALKHDLASQGGTSMAESDVLAFARQVAENAGSAAGTDTGTDIFAFARKAAQNVSASGVSAPNSVLAFARQAAGEVSRSGVSQGSVADVLAFARQAAQQISRSGVGSESDGVSLAQAEISQSGVSESNILAFARKVAHAHDPEDRSKASDGGTDILDYARQAAEDVSRSGVATSQASVPPSQLFAARGVQSDNSSLPSDFVNYAQAVARDVSQGGFSRATE</sequence>
<evidence type="ECO:0000313" key="2">
    <source>
        <dbReference type="EMBL" id="CAJ1407629.1"/>
    </source>
</evidence>
<feature type="compositionally biased region" description="Polar residues" evidence="1">
    <location>
        <begin position="1"/>
        <end position="18"/>
    </location>
</feature>
<evidence type="ECO:0000256" key="1">
    <source>
        <dbReference type="SAM" id="MobiDB-lite"/>
    </source>
</evidence>
<reference evidence="2" key="1">
    <citation type="submission" date="2023-08" db="EMBL/GenBank/DDBJ databases">
        <authorList>
            <person name="Chen Y."/>
            <person name="Shah S."/>
            <person name="Dougan E. K."/>
            <person name="Thang M."/>
            <person name="Chan C."/>
        </authorList>
    </citation>
    <scope>NUCLEOTIDE SEQUENCE</scope>
</reference>